<dbReference type="STRING" id="745531.A0A0C3SBY1"/>
<feature type="non-terminal residue" evidence="4">
    <location>
        <position position="1"/>
    </location>
</feature>
<name>A0A0C3SBY1_PHLG1</name>
<organism evidence="4 5">
    <name type="scientific">Phlebiopsis gigantea (strain 11061_1 CR5-6)</name>
    <name type="common">White-rot fungus</name>
    <name type="synonym">Peniophora gigantea</name>
    <dbReference type="NCBI Taxonomy" id="745531"/>
    <lineage>
        <taxon>Eukaryota</taxon>
        <taxon>Fungi</taxon>
        <taxon>Dikarya</taxon>
        <taxon>Basidiomycota</taxon>
        <taxon>Agaricomycotina</taxon>
        <taxon>Agaricomycetes</taxon>
        <taxon>Polyporales</taxon>
        <taxon>Phanerochaetaceae</taxon>
        <taxon>Phlebiopsis</taxon>
    </lineage>
</organism>
<protein>
    <recommendedName>
        <fullName evidence="3">DUF6535 domain-containing protein</fullName>
    </recommendedName>
</protein>
<feature type="region of interest" description="Disordered" evidence="1">
    <location>
        <begin position="1"/>
        <end position="25"/>
    </location>
</feature>
<evidence type="ECO:0000256" key="2">
    <source>
        <dbReference type="SAM" id="Phobius"/>
    </source>
</evidence>
<evidence type="ECO:0000313" key="5">
    <source>
        <dbReference type="Proteomes" id="UP000053257"/>
    </source>
</evidence>
<keyword evidence="2" id="KW-1133">Transmembrane helix</keyword>
<evidence type="ECO:0000259" key="3">
    <source>
        <dbReference type="Pfam" id="PF20153"/>
    </source>
</evidence>
<feature type="domain" description="DUF6535" evidence="3">
    <location>
        <begin position="35"/>
        <end position="101"/>
    </location>
</feature>
<accession>A0A0C3SBY1</accession>
<feature type="compositionally biased region" description="Basic and acidic residues" evidence="1">
    <location>
        <begin position="9"/>
        <end position="25"/>
    </location>
</feature>
<dbReference type="OrthoDB" id="2753780at2759"/>
<dbReference type="HOGENOM" id="CLU_180470_0_0_1"/>
<gene>
    <name evidence="4" type="ORF">PHLGIDRAFT_88361</name>
</gene>
<dbReference type="EMBL" id="KN840481">
    <property type="protein sequence ID" value="KIP08360.1"/>
    <property type="molecule type" value="Genomic_DNA"/>
</dbReference>
<dbReference type="Proteomes" id="UP000053257">
    <property type="component" value="Unassembled WGS sequence"/>
</dbReference>
<reference evidence="4 5" key="1">
    <citation type="journal article" date="2014" name="PLoS Genet.">
        <title>Analysis of the Phlebiopsis gigantea genome, transcriptome and secretome provides insight into its pioneer colonization strategies of wood.</title>
        <authorList>
            <person name="Hori C."/>
            <person name="Ishida T."/>
            <person name="Igarashi K."/>
            <person name="Samejima M."/>
            <person name="Suzuki H."/>
            <person name="Master E."/>
            <person name="Ferreira P."/>
            <person name="Ruiz-Duenas F.J."/>
            <person name="Held B."/>
            <person name="Canessa P."/>
            <person name="Larrondo L.F."/>
            <person name="Schmoll M."/>
            <person name="Druzhinina I.S."/>
            <person name="Kubicek C.P."/>
            <person name="Gaskell J.A."/>
            <person name="Kersten P."/>
            <person name="St John F."/>
            <person name="Glasner J."/>
            <person name="Sabat G."/>
            <person name="Splinter BonDurant S."/>
            <person name="Syed K."/>
            <person name="Yadav J."/>
            <person name="Mgbeahuruike A.C."/>
            <person name="Kovalchuk A."/>
            <person name="Asiegbu F.O."/>
            <person name="Lackner G."/>
            <person name="Hoffmeister D."/>
            <person name="Rencoret J."/>
            <person name="Gutierrez A."/>
            <person name="Sun H."/>
            <person name="Lindquist E."/>
            <person name="Barry K."/>
            <person name="Riley R."/>
            <person name="Grigoriev I.V."/>
            <person name="Henrissat B."/>
            <person name="Kues U."/>
            <person name="Berka R.M."/>
            <person name="Martinez A.T."/>
            <person name="Covert S.F."/>
            <person name="Blanchette R.A."/>
            <person name="Cullen D."/>
        </authorList>
    </citation>
    <scope>NUCLEOTIDE SEQUENCE [LARGE SCALE GENOMIC DNA]</scope>
    <source>
        <strain evidence="4 5">11061_1 CR5-6</strain>
    </source>
</reference>
<keyword evidence="2" id="KW-0812">Transmembrane</keyword>
<dbReference type="InterPro" id="IPR045338">
    <property type="entry name" value="DUF6535"/>
</dbReference>
<proteinExistence type="predicted"/>
<feature type="transmembrane region" description="Helical" evidence="2">
    <location>
        <begin position="57"/>
        <end position="76"/>
    </location>
</feature>
<feature type="non-terminal residue" evidence="4">
    <location>
        <position position="101"/>
    </location>
</feature>
<sequence>GSTTSTTSVDDHPTPKHGDHDDKSKSLDLEVAEGWSFLLESTKEYDQKQLEGWRDDLNNLLVFAGLFSAVVTAYTIESYQWLQADSGDQTVQLLTQISSQL</sequence>
<keyword evidence="2" id="KW-0472">Membrane</keyword>
<keyword evidence="5" id="KW-1185">Reference proteome</keyword>
<evidence type="ECO:0000256" key="1">
    <source>
        <dbReference type="SAM" id="MobiDB-lite"/>
    </source>
</evidence>
<dbReference type="Pfam" id="PF20153">
    <property type="entry name" value="DUF6535"/>
    <property type="match status" value="1"/>
</dbReference>
<dbReference type="AlphaFoldDB" id="A0A0C3SBY1"/>
<evidence type="ECO:0000313" key="4">
    <source>
        <dbReference type="EMBL" id="KIP08360.1"/>
    </source>
</evidence>